<dbReference type="FunCoup" id="K4A3G4">
    <property type="interactions" value="304"/>
</dbReference>
<dbReference type="PANTHER" id="PTHR33110:SF76">
    <property type="entry name" value="DUF295 DOMAIN-CONTAINING PROTEIN"/>
    <property type="match status" value="1"/>
</dbReference>
<sequence>SELEHSSDSCDEYDSANAEFIRKKQVPVGVDCWYEEDEEPPDAEITIRYLVDANGKLIMVRRQLQFHVPGPKHTGKVEVFEADTGAGAWVPVDGGGLGGGGQALFISQRFKCYGQGNLDEDAIDFVDTGEAFGMRSGAIRPALWCLEFCSPTWVFTPDL</sequence>
<reference evidence="3" key="1">
    <citation type="journal article" date="2012" name="Nat. Biotechnol.">
        <title>Reference genome sequence of the model plant Setaria.</title>
        <authorList>
            <person name="Bennetzen J.L."/>
            <person name="Schmutz J."/>
            <person name="Wang H."/>
            <person name="Percifield R."/>
            <person name="Hawkins J."/>
            <person name="Pontaroli A.C."/>
            <person name="Estep M."/>
            <person name="Feng L."/>
            <person name="Vaughn J.N."/>
            <person name="Grimwood J."/>
            <person name="Jenkins J."/>
            <person name="Barry K."/>
            <person name="Lindquist E."/>
            <person name="Hellsten U."/>
            <person name="Deshpande S."/>
            <person name="Wang X."/>
            <person name="Wu X."/>
            <person name="Mitros T."/>
            <person name="Triplett J."/>
            <person name="Yang X."/>
            <person name="Ye C.Y."/>
            <person name="Mauro-Herrera M."/>
            <person name="Wang L."/>
            <person name="Li P."/>
            <person name="Sharma M."/>
            <person name="Sharma R."/>
            <person name="Ronald P.C."/>
            <person name="Panaud O."/>
            <person name="Kellogg E.A."/>
            <person name="Brutnell T.P."/>
            <person name="Doust A.N."/>
            <person name="Tuskan G.A."/>
            <person name="Rokhsar D."/>
            <person name="Devos K.M."/>
        </authorList>
    </citation>
    <scope>NUCLEOTIDE SEQUENCE [LARGE SCALE GENOMIC DNA]</scope>
    <source>
        <strain evidence="3">cv. Yugu1</strain>
    </source>
</reference>
<dbReference type="PANTHER" id="PTHR33110">
    <property type="entry name" value="F-BOX/KELCH-REPEAT PROTEIN-RELATED"/>
    <property type="match status" value="1"/>
</dbReference>
<dbReference type="EMBL" id="AGNK02001320">
    <property type="status" value="NOT_ANNOTATED_CDS"/>
    <property type="molecule type" value="Genomic_DNA"/>
</dbReference>
<dbReference type="Gramene" id="KQL26477">
    <property type="protein sequence ID" value="KQL26477"/>
    <property type="gene ID" value="SETIT_033417mg"/>
</dbReference>
<accession>K4A3G4</accession>
<dbReference type="Pfam" id="PF03478">
    <property type="entry name" value="Beta-prop_KIB1-4"/>
    <property type="match status" value="1"/>
</dbReference>
<keyword evidence="3" id="KW-1185">Reference proteome</keyword>
<evidence type="ECO:0000313" key="3">
    <source>
        <dbReference type="Proteomes" id="UP000004995"/>
    </source>
</evidence>
<proteinExistence type="predicted"/>
<dbReference type="HOGENOM" id="CLU_1665283_0_0_1"/>
<protein>
    <recommendedName>
        <fullName evidence="1">KIB1-4 beta-propeller domain-containing protein</fullName>
    </recommendedName>
</protein>
<dbReference type="Proteomes" id="UP000004995">
    <property type="component" value="Unassembled WGS sequence"/>
</dbReference>
<dbReference type="AlphaFoldDB" id="K4A3G4"/>
<evidence type="ECO:0000313" key="2">
    <source>
        <dbReference type="EnsemblPlants" id="KQL26477"/>
    </source>
</evidence>
<dbReference type="InterPro" id="IPR005174">
    <property type="entry name" value="KIB1-4_b-propeller"/>
</dbReference>
<reference evidence="2" key="2">
    <citation type="submission" date="2018-08" db="UniProtKB">
        <authorList>
            <consortium name="EnsemblPlants"/>
        </authorList>
    </citation>
    <scope>IDENTIFICATION</scope>
    <source>
        <strain evidence="2">Yugu1</strain>
    </source>
</reference>
<evidence type="ECO:0000259" key="1">
    <source>
        <dbReference type="Pfam" id="PF03478"/>
    </source>
</evidence>
<dbReference type="EnsemblPlants" id="KQL26477">
    <property type="protein sequence ID" value="KQL26477"/>
    <property type="gene ID" value="SETIT_033417mg"/>
</dbReference>
<dbReference type="InParanoid" id="K4A3G4"/>
<feature type="domain" description="KIB1-4 beta-propeller" evidence="1">
    <location>
        <begin position="38"/>
        <end position="109"/>
    </location>
</feature>
<name>K4A3G4_SETIT</name>
<organism evidence="2 3">
    <name type="scientific">Setaria italica</name>
    <name type="common">Foxtail millet</name>
    <name type="synonym">Panicum italicum</name>
    <dbReference type="NCBI Taxonomy" id="4555"/>
    <lineage>
        <taxon>Eukaryota</taxon>
        <taxon>Viridiplantae</taxon>
        <taxon>Streptophyta</taxon>
        <taxon>Embryophyta</taxon>
        <taxon>Tracheophyta</taxon>
        <taxon>Spermatophyta</taxon>
        <taxon>Magnoliopsida</taxon>
        <taxon>Liliopsida</taxon>
        <taxon>Poales</taxon>
        <taxon>Poaceae</taxon>
        <taxon>PACMAD clade</taxon>
        <taxon>Panicoideae</taxon>
        <taxon>Panicodae</taxon>
        <taxon>Paniceae</taxon>
        <taxon>Cenchrinae</taxon>
        <taxon>Setaria</taxon>
    </lineage>
</organism>